<keyword evidence="3" id="KW-0819">tRNA processing</keyword>
<dbReference type="PROSITE" id="PS01129">
    <property type="entry name" value="PSI_RLU"/>
    <property type="match status" value="1"/>
</dbReference>
<protein>
    <recommendedName>
        <fullName evidence="10">Dual-specificity RNA pseudouridine synthase RluA</fullName>
        <ecNumber evidence="8">5.4.99.28</ecNumber>
        <ecNumber evidence="9">5.4.99.29</ecNumber>
    </recommendedName>
    <alternativeName>
        <fullName evidence="11">23S rRNA pseudouridine(746) synthase</fullName>
    </alternativeName>
    <alternativeName>
        <fullName evidence="14">Ribosomal large subunit pseudouridine synthase A</fullName>
    </alternativeName>
    <alternativeName>
        <fullName evidence="13">rRNA pseudouridylate synthase A</fullName>
    </alternativeName>
    <alternativeName>
        <fullName evidence="15">rRNA-uridine isomerase A</fullName>
    </alternativeName>
    <alternativeName>
        <fullName evidence="12">tRNA pseudouridine(32) synthase</fullName>
    </alternativeName>
</protein>
<organism evidence="17 18">
    <name type="scientific">Ottowia flava</name>
    <dbReference type="NCBI Taxonomy" id="2675430"/>
    <lineage>
        <taxon>Bacteria</taxon>
        <taxon>Pseudomonadati</taxon>
        <taxon>Pseudomonadota</taxon>
        <taxon>Betaproteobacteria</taxon>
        <taxon>Burkholderiales</taxon>
        <taxon>Comamonadaceae</taxon>
        <taxon>Ottowia</taxon>
    </lineage>
</organism>
<comment type="catalytic activity">
    <reaction evidence="5">
        <text>uridine(32) in tRNA = pseudouridine(32) in tRNA</text>
        <dbReference type="Rhea" id="RHEA:42544"/>
        <dbReference type="Rhea" id="RHEA-COMP:10107"/>
        <dbReference type="Rhea" id="RHEA-COMP:10108"/>
        <dbReference type="ChEBI" id="CHEBI:65314"/>
        <dbReference type="ChEBI" id="CHEBI:65315"/>
        <dbReference type="EC" id="5.4.99.28"/>
    </reaction>
</comment>
<evidence type="ECO:0000313" key="17">
    <source>
        <dbReference type="EMBL" id="MFD1711768.1"/>
    </source>
</evidence>
<keyword evidence="18" id="KW-1185">Reference proteome</keyword>
<reference evidence="18" key="1">
    <citation type="journal article" date="2019" name="Int. J. Syst. Evol. Microbiol.">
        <title>The Global Catalogue of Microorganisms (GCM) 10K type strain sequencing project: providing services to taxonomists for standard genome sequencing and annotation.</title>
        <authorList>
            <consortium name="The Broad Institute Genomics Platform"/>
            <consortium name="The Broad Institute Genome Sequencing Center for Infectious Disease"/>
            <person name="Wu L."/>
            <person name="Ma J."/>
        </authorList>
    </citation>
    <scope>NUCLEOTIDE SEQUENCE [LARGE SCALE GENOMIC DNA]</scope>
    <source>
        <strain evidence="18">LMG 29247</strain>
    </source>
</reference>
<evidence type="ECO:0000256" key="13">
    <source>
        <dbReference type="ARBA" id="ARBA00042844"/>
    </source>
</evidence>
<evidence type="ECO:0000256" key="15">
    <source>
        <dbReference type="ARBA" id="ARBA00043143"/>
    </source>
</evidence>
<feature type="domain" description="Pseudouridine synthase RsuA/RluA-like" evidence="16">
    <location>
        <begin position="28"/>
        <end position="206"/>
    </location>
</feature>
<evidence type="ECO:0000256" key="4">
    <source>
        <dbReference type="ARBA" id="ARBA00023235"/>
    </source>
</evidence>
<proteinExistence type="inferred from homology"/>
<evidence type="ECO:0000256" key="6">
    <source>
        <dbReference type="ARBA" id="ARBA00036916"/>
    </source>
</evidence>
<dbReference type="GO" id="GO:0016853">
    <property type="term" value="F:isomerase activity"/>
    <property type="evidence" value="ECO:0007669"/>
    <property type="project" value="UniProtKB-KW"/>
</dbReference>
<evidence type="ECO:0000256" key="5">
    <source>
        <dbReference type="ARBA" id="ARBA00036184"/>
    </source>
</evidence>
<dbReference type="EC" id="5.4.99.28" evidence="8"/>
<evidence type="ECO:0000256" key="9">
    <source>
        <dbReference type="ARBA" id="ARBA00038945"/>
    </source>
</evidence>
<name>A0ABW4KW79_9BURK</name>
<dbReference type="InterPro" id="IPR020103">
    <property type="entry name" value="PsdUridine_synth_cat_dom_sf"/>
</dbReference>
<dbReference type="PANTHER" id="PTHR21600">
    <property type="entry name" value="MITOCHONDRIAL RNA PSEUDOURIDINE SYNTHASE"/>
    <property type="match status" value="1"/>
</dbReference>
<dbReference type="EC" id="5.4.99.29" evidence="9"/>
<dbReference type="InterPro" id="IPR006145">
    <property type="entry name" value="PsdUridine_synth_RsuA/RluA"/>
</dbReference>
<evidence type="ECO:0000256" key="8">
    <source>
        <dbReference type="ARBA" id="ARBA00038944"/>
    </source>
</evidence>
<comment type="function">
    <text evidence="7">Dual specificity enzyme that catalyzes the synthesis of pseudouridine from uracil-746 in 23S ribosomal RNA and from uracil-32 in the anticodon stem and loop of transfer RNAs.</text>
</comment>
<keyword evidence="4 17" id="KW-0413">Isomerase</keyword>
<accession>A0ABW4KW79</accession>
<comment type="similarity">
    <text evidence="1">Belongs to the pseudouridine synthase RluA family.</text>
</comment>
<evidence type="ECO:0000256" key="10">
    <source>
        <dbReference type="ARBA" id="ARBA00039988"/>
    </source>
</evidence>
<evidence type="ECO:0000313" key="18">
    <source>
        <dbReference type="Proteomes" id="UP001597304"/>
    </source>
</evidence>
<evidence type="ECO:0000259" key="16">
    <source>
        <dbReference type="Pfam" id="PF00849"/>
    </source>
</evidence>
<dbReference type="RefSeq" id="WP_147914444.1">
    <property type="nucleotide sequence ID" value="NZ_JBHUEJ010000034.1"/>
</dbReference>
<dbReference type="EMBL" id="JBHUEJ010000034">
    <property type="protein sequence ID" value="MFD1711768.1"/>
    <property type="molecule type" value="Genomic_DNA"/>
</dbReference>
<evidence type="ECO:0000256" key="1">
    <source>
        <dbReference type="ARBA" id="ARBA00010876"/>
    </source>
</evidence>
<sequence length="255" mass="27302">MHSIAACADGSKPSVHLDALCVVHEDAHLLVLDKPAGLLAVPGRGPDKADCLSARALRRWPDALVVHRLDQATSGLIVLARSLAVQRQLSADFAERRVAKRYEALVHGRLLLPPEASADAHRSDAALAHGVRAADGLSTTPADGWGLIDLPLLLDWPNRPRSRVDPLHGKPSQTHWRPLAHDPATDTTRVALAPVTGRSHQLRVHLMALGHPIVGDALYGPPHDAAARLMLHACALGLTHPATGEALRWHCAAPF</sequence>
<dbReference type="Pfam" id="PF00849">
    <property type="entry name" value="PseudoU_synth_2"/>
    <property type="match status" value="1"/>
</dbReference>
<dbReference type="SUPFAM" id="SSF55120">
    <property type="entry name" value="Pseudouridine synthase"/>
    <property type="match status" value="1"/>
</dbReference>
<dbReference type="InterPro" id="IPR050188">
    <property type="entry name" value="RluA_PseudoU_synthase"/>
</dbReference>
<evidence type="ECO:0000256" key="11">
    <source>
        <dbReference type="ARBA" id="ARBA00041266"/>
    </source>
</evidence>
<comment type="catalytic activity">
    <reaction evidence="6">
        <text>uridine(746) in 23S rRNA = pseudouridine(746) in 23S rRNA</text>
        <dbReference type="Rhea" id="RHEA:42548"/>
        <dbReference type="Rhea" id="RHEA-COMP:10109"/>
        <dbReference type="Rhea" id="RHEA-COMP:10110"/>
        <dbReference type="ChEBI" id="CHEBI:65314"/>
        <dbReference type="ChEBI" id="CHEBI:65315"/>
        <dbReference type="EC" id="5.4.99.29"/>
    </reaction>
</comment>
<dbReference type="Proteomes" id="UP001597304">
    <property type="component" value="Unassembled WGS sequence"/>
</dbReference>
<evidence type="ECO:0000256" key="7">
    <source>
        <dbReference type="ARBA" id="ARBA00037305"/>
    </source>
</evidence>
<keyword evidence="2" id="KW-0698">rRNA processing</keyword>
<evidence type="ECO:0000256" key="14">
    <source>
        <dbReference type="ARBA" id="ARBA00042883"/>
    </source>
</evidence>
<evidence type="ECO:0000256" key="12">
    <source>
        <dbReference type="ARBA" id="ARBA00042372"/>
    </source>
</evidence>
<evidence type="ECO:0000256" key="3">
    <source>
        <dbReference type="ARBA" id="ARBA00022694"/>
    </source>
</evidence>
<dbReference type="PANTHER" id="PTHR21600:SF91">
    <property type="entry name" value="DUAL-SPECIFICITY RNA PSEUDOURIDINE SYNTHASE RLUA"/>
    <property type="match status" value="1"/>
</dbReference>
<dbReference type="InterPro" id="IPR006224">
    <property type="entry name" value="PsdUridine_synth_RluA-like_CS"/>
</dbReference>
<dbReference type="CDD" id="cd02869">
    <property type="entry name" value="PseudoU_synth_RluA_like"/>
    <property type="match status" value="1"/>
</dbReference>
<comment type="caution">
    <text evidence="17">The sequence shown here is derived from an EMBL/GenBank/DDBJ whole genome shotgun (WGS) entry which is preliminary data.</text>
</comment>
<evidence type="ECO:0000256" key="2">
    <source>
        <dbReference type="ARBA" id="ARBA00022552"/>
    </source>
</evidence>
<gene>
    <name evidence="17" type="ORF">ACFSF0_14215</name>
</gene>
<dbReference type="Gene3D" id="3.30.2350.10">
    <property type="entry name" value="Pseudouridine synthase"/>
    <property type="match status" value="1"/>
</dbReference>